<feature type="domain" description="Bacteriophage T5 Orf172 DNA-binding" evidence="2">
    <location>
        <begin position="214"/>
        <end position="297"/>
    </location>
</feature>
<dbReference type="Proteomes" id="UP000826587">
    <property type="component" value="Chromosome"/>
</dbReference>
<evidence type="ECO:0000259" key="2">
    <source>
        <dbReference type="SMART" id="SM00974"/>
    </source>
</evidence>
<evidence type="ECO:0000313" key="3">
    <source>
        <dbReference type="EMBL" id="QYE41306.1"/>
    </source>
</evidence>
<keyword evidence="1" id="KW-0175">Coiled coil</keyword>
<organism evidence="3 4">
    <name type="scientific">Escherichia coli O141:H4</name>
    <dbReference type="NCBI Taxonomy" id="2861806"/>
    <lineage>
        <taxon>Bacteria</taxon>
        <taxon>Pseudomonadati</taxon>
        <taxon>Pseudomonadota</taxon>
        <taxon>Gammaproteobacteria</taxon>
        <taxon>Enterobacterales</taxon>
        <taxon>Enterobacteriaceae</taxon>
        <taxon>Escherichia</taxon>
    </lineage>
</organism>
<evidence type="ECO:0000313" key="4">
    <source>
        <dbReference type="Proteomes" id="UP000826587"/>
    </source>
</evidence>
<dbReference type="Pfam" id="PF13455">
    <property type="entry name" value="MUG113"/>
    <property type="match status" value="1"/>
</dbReference>
<sequence>MHLLRIIELDVKIFCQKRLIMHLILKMNSFNNTKQLKLKYKKVLDDTFRYKRKTLLSSVSLKNYEKKLQDIKKERELYKGLIAKYDFFHLEDHSDWEAVEKEFKEKVLALQAAQEEREYQNEIKRQMKEERQRQEELERRQREAEEEEKRLEEQQRAIDEALALAEGTYKAELEQQRLELEQKIADVHKQYERAKSMAQLTRQGHVYIISNIGSFGENVYKVGMTRRLEPMDRVKELGDASVPFDFDVHAMISCDDAPALEKALHDYLERYRVNKVNLRKEFFRVELEKIIEVVKHHHGNIEYVANPAALQYYRTLEMEGQDSEMHEEQASLATA</sequence>
<gene>
    <name evidence="3" type="ORF">KZW89_10085</name>
</gene>
<dbReference type="InterPro" id="IPR018306">
    <property type="entry name" value="Phage_T5_Orf172_DNA-bd"/>
</dbReference>
<dbReference type="EMBL" id="CP080223">
    <property type="protein sequence ID" value="QYE41306.1"/>
    <property type="molecule type" value="Genomic_DNA"/>
</dbReference>
<evidence type="ECO:0000256" key="1">
    <source>
        <dbReference type="SAM" id="Coils"/>
    </source>
</evidence>
<accession>A0ABD7FM52</accession>
<proteinExistence type="predicted"/>
<name>A0ABD7FM52_ECOLX</name>
<feature type="coiled-coil region" evidence="1">
    <location>
        <begin position="109"/>
        <end position="197"/>
    </location>
</feature>
<reference evidence="3 4" key="1">
    <citation type="submission" date="2021-07" db="EMBL/GenBank/DDBJ databases">
        <title>Wild boars as the reservoir of a highly virulent clone of hybrid Shiga toxigenic and enterotoxigenic Escherichia coli responsible of edema disease.</title>
        <authorList>
            <person name="Perrat A."/>
            <person name="Branchu P."/>
            <person name="Decors A."/>
            <person name="Turci S."/>
            <person name="Bayon-Auboyer M.-H."/>
            <person name="Petit G."/>
            <person name="Grosbois V."/>
            <person name="Brugere H."/>
            <person name="Auvray F."/>
            <person name="Oswald E."/>
        </authorList>
    </citation>
    <scope>NUCLEOTIDE SEQUENCE [LARGE SCALE GENOMIC DNA]</scope>
    <source>
        <strain evidence="3 4">P13-6</strain>
    </source>
</reference>
<protein>
    <submittedName>
        <fullName evidence="3">GIY-YIG nuclease family protein</fullName>
    </submittedName>
</protein>
<dbReference type="AlphaFoldDB" id="A0ABD7FM52"/>
<dbReference type="SMART" id="SM00974">
    <property type="entry name" value="T5orf172"/>
    <property type="match status" value="1"/>
</dbReference>